<proteinExistence type="predicted"/>
<reference evidence="1 2" key="1">
    <citation type="submission" date="2020-12" db="EMBL/GenBank/DDBJ databases">
        <title>Metabolic potential, ecology and presence of endohyphal bacteria is reflected in genomic diversity of Mucoromycotina.</title>
        <authorList>
            <person name="Muszewska A."/>
            <person name="Okrasinska A."/>
            <person name="Steczkiewicz K."/>
            <person name="Drgas O."/>
            <person name="Orlowska M."/>
            <person name="Perlinska-Lenart U."/>
            <person name="Aleksandrzak-Piekarczyk T."/>
            <person name="Szatraj K."/>
            <person name="Zielenkiewicz U."/>
            <person name="Pilsyk S."/>
            <person name="Malc E."/>
            <person name="Mieczkowski P."/>
            <person name="Kruszewska J.S."/>
            <person name="Biernat P."/>
            <person name="Pawlowska J."/>
        </authorList>
    </citation>
    <scope>NUCLEOTIDE SEQUENCE [LARGE SCALE GENOMIC DNA]</scope>
    <source>
        <strain evidence="1 2">CBS 142.35</strain>
    </source>
</reference>
<dbReference type="OrthoDB" id="2288195at2759"/>
<organism evidence="1 2">
    <name type="scientific">Circinella minor</name>
    <dbReference type="NCBI Taxonomy" id="1195481"/>
    <lineage>
        <taxon>Eukaryota</taxon>
        <taxon>Fungi</taxon>
        <taxon>Fungi incertae sedis</taxon>
        <taxon>Mucoromycota</taxon>
        <taxon>Mucoromycotina</taxon>
        <taxon>Mucoromycetes</taxon>
        <taxon>Mucorales</taxon>
        <taxon>Lichtheimiaceae</taxon>
        <taxon>Circinella</taxon>
    </lineage>
</organism>
<dbReference type="EMBL" id="JAEPRB010000396">
    <property type="protein sequence ID" value="KAG2216501.1"/>
    <property type="molecule type" value="Genomic_DNA"/>
</dbReference>
<keyword evidence="2" id="KW-1185">Reference proteome</keyword>
<evidence type="ECO:0000313" key="1">
    <source>
        <dbReference type="EMBL" id="KAG2216501.1"/>
    </source>
</evidence>
<dbReference type="Proteomes" id="UP000646827">
    <property type="component" value="Unassembled WGS sequence"/>
</dbReference>
<sequence>MAPVVNKATRDIIDSEKNDVVSVSSSEVSLTENDVSSESIELSPGSKYKITYPDDVLSVLKMKKEEQTTITLFQNSLTFHVSRSVWSMDYTDRLHSIYTKPTISAEPWYDPTAGYATERRYMNTATCSILGNYRVVLGQN</sequence>
<dbReference type="AlphaFoldDB" id="A0A8H7VAX5"/>
<name>A0A8H7VAX5_9FUNG</name>
<gene>
    <name evidence="1" type="ORF">INT45_006846</name>
</gene>
<evidence type="ECO:0000313" key="2">
    <source>
        <dbReference type="Proteomes" id="UP000646827"/>
    </source>
</evidence>
<comment type="caution">
    <text evidence="1">The sequence shown here is derived from an EMBL/GenBank/DDBJ whole genome shotgun (WGS) entry which is preliminary data.</text>
</comment>
<accession>A0A8H7VAX5</accession>
<protein>
    <submittedName>
        <fullName evidence="1">Uncharacterized protein</fullName>
    </submittedName>
</protein>